<dbReference type="SUPFAM" id="SSF53850">
    <property type="entry name" value="Periplasmic binding protein-like II"/>
    <property type="match status" value="1"/>
</dbReference>
<dbReference type="InterPro" id="IPR039424">
    <property type="entry name" value="SBP_5"/>
</dbReference>
<comment type="subcellular location">
    <subcellularLocation>
        <location evidence="1">Cell envelope</location>
    </subcellularLocation>
</comment>
<name>A0A1M7PI43_9BURK</name>
<evidence type="ECO:0000256" key="2">
    <source>
        <dbReference type="ARBA" id="ARBA00005695"/>
    </source>
</evidence>
<dbReference type="PANTHER" id="PTHR30290">
    <property type="entry name" value="PERIPLASMIC BINDING COMPONENT OF ABC TRANSPORTER"/>
    <property type="match status" value="1"/>
</dbReference>
<dbReference type="GO" id="GO:0015833">
    <property type="term" value="P:peptide transport"/>
    <property type="evidence" value="ECO:0007669"/>
    <property type="project" value="TreeGrafter"/>
</dbReference>
<dbReference type="Pfam" id="PF00496">
    <property type="entry name" value="SBP_bac_5"/>
    <property type="match status" value="1"/>
</dbReference>
<dbReference type="STRING" id="551987.SAMN05192549_105102"/>
<sequence>MRSVKMAAAASMMMAAAWAWAAAPVKTLHYILPAAEASFDPALGRDLYTGHITEAIFETLYTYDYLARPVQLAPETAAALPEVAADGKTYLIRLKPGTYFTPDPAFHGQPRELTVADYVYAWKRLFDPRLASPNAWLLEGKVLGLDALAEQARQTGRFNYDAPVAGLEIIDPYTLRIHLTRTDFNLGMILAYAPLAAVAREVVDLYGDSKGEVAGHPVGTGVYKLGQWIRGSRIVLEENTGHRAEVWDFHGDAVIERQMKGKKIPQIGRIEISVQLEDQSRWLSFTSGEADLFWLDGPLAPKALVDGKLRPELAERGIQLSRIVDPGLSYYYWNMRDPVVGGFSKEKIALRCAAPSPWRTMWTRKSAWCTTAKRSV</sequence>
<dbReference type="Gene3D" id="3.40.190.10">
    <property type="entry name" value="Periplasmic binding protein-like II"/>
    <property type="match status" value="1"/>
</dbReference>
<reference evidence="8" key="1">
    <citation type="submission" date="2016-11" db="EMBL/GenBank/DDBJ databases">
        <authorList>
            <person name="Varghese N."/>
            <person name="Submissions S."/>
        </authorList>
    </citation>
    <scope>NUCLEOTIDE SEQUENCE [LARGE SCALE GENOMIC DNA]</scope>
    <source>
        <strain evidence="8">Sac-22</strain>
    </source>
</reference>
<proteinExistence type="inferred from homology"/>
<keyword evidence="4 5" id="KW-0732">Signal</keyword>
<evidence type="ECO:0000256" key="1">
    <source>
        <dbReference type="ARBA" id="ARBA00004196"/>
    </source>
</evidence>
<evidence type="ECO:0000259" key="6">
    <source>
        <dbReference type="Pfam" id="PF00496"/>
    </source>
</evidence>
<evidence type="ECO:0000313" key="8">
    <source>
        <dbReference type="Proteomes" id="UP000184339"/>
    </source>
</evidence>
<dbReference type="InterPro" id="IPR000914">
    <property type="entry name" value="SBP_5_dom"/>
</dbReference>
<dbReference type="PANTHER" id="PTHR30290:SF10">
    <property type="entry name" value="PERIPLASMIC OLIGOPEPTIDE-BINDING PROTEIN-RELATED"/>
    <property type="match status" value="1"/>
</dbReference>
<dbReference type="Proteomes" id="UP000184339">
    <property type="component" value="Unassembled WGS sequence"/>
</dbReference>
<dbReference type="EMBL" id="FRCX01000005">
    <property type="protein sequence ID" value="SHN16748.1"/>
    <property type="molecule type" value="Genomic_DNA"/>
</dbReference>
<evidence type="ECO:0000256" key="4">
    <source>
        <dbReference type="ARBA" id="ARBA00022729"/>
    </source>
</evidence>
<feature type="domain" description="Solute-binding protein family 5" evidence="6">
    <location>
        <begin position="72"/>
        <end position="335"/>
    </location>
</feature>
<feature type="chain" id="PRO_5012319737" evidence="5">
    <location>
        <begin position="22"/>
        <end position="376"/>
    </location>
</feature>
<organism evidence="7 8">
    <name type="scientific">Duganella sacchari</name>
    <dbReference type="NCBI Taxonomy" id="551987"/>
    <lineage>
        <taxon>Bacteria</taxon>
        <taxon>Pseudomonadati</taxon>
        <taxon>Pseudomonadota</taxon>
        <taxon>Betaproteobacteria</taxon>
        <taxon>Burkholderiales</taxon>
        <taxon>Oxalobacteraceae</taxon>
        <taxon>Telluria group</taxon>
        <taxon>Duganella</taxon>
    </lineage>
</organism>
<gene>
    <name evidence="7" type="ORF">SAMN05192549_105102</name>
</gene>
<feature type="signal peptide" evidence="5">
    <location>
        <begin position="1"/>
        <end position="21"/>
    </location>
</feature>
<evidence type="ECO:0000313" key="7">
    <source>
        <dbReference type="EMBL" id="SHN16748.1"/>
    </source>
</evidence>
<evidence type="ECO:0000256" key="5">
    <source>
        <dbReference type="SAM" id="SignalP"/>
    </source>
</evidence>
<protein>
    <submittedName>
        <fullName evidence="7">Extracellular solute-binding protein, family 5 Middle</fullName>
    </submittedName>
</protein>
<evidence type="ECO:0000256" key="3">
    <source>
        <dbReference type="ARBA" id="ARBA00022448"/>
    </source>
</evidence>
<comment type="similarity">
    <text evidence="2">Belongs to the bacterial solute-binding protein 5 family.</text>
</comment>
<dbReference type="GO" id="GO:0030313">
    <property type="term" value="C:cell envelope"/>
    <property type="evidence" value="ECO:0007669"/>
    <property type="project" value="UniProtKB-SubCell"/>
</dbReference>
<dbReference type="GO" id="GO:1904680">
    <property type="term" value="F:peptide transmembrane transporter activity"/>
    <property type="evidence" value="ECO:0007669"/>
    <property type="project" value="TreeGrafter"/>
</dbReference>
<keyword evidence="8" id="KW-1185">Reference proteome</keyword>
<dbReference type="AlphaFoldDB" id="A0A1M7PI43"/>
<accession>A0A1M7PI43</accession>
<keyword evidence="3" id="KW-0813">Transport</keyword>